<sequence length="122" mass="13083">MVGAVSLETKIKVQANTGGNSAAPGENISVGEATVRAAVVNVLDNGRVESRIEVATSSAGQATVEVEIATSTRLNDMADDQPSPVLPPLMAEADDLSSESEFLTVSRWFNRLFNYVFSWFNF</sequence>
<evidence type="ECO:0000313" key="2">
    <source>
        <dbReference type="Proteomes" id="UP000230906"/>
    </source>
</evidence>
<dbReference type="Proteomes" id="UP000230906">
    <property type="component" value="Unassembled WGS sequence"/>
</dbReference>
<dbReference type="AlphaFoldDB" id="A0A2H0RG27"/>
<dbReference type="EMBL" id="PCYJ01000017">
    <property type="protein sequence ID" value="PIR45499.1"/>
    <property type="molecule type" value="Genomic_DNA"/>
</dbReference>
<comment type="caution">
    <text evidence="1">The sequence shown here is derived from an EMBL/GenBank/DDBJ whole genome shotgun (WGS) entry which is preliminary data.</text>
</comment>
<accession>A0A2H0RG27</accession>
<organism evidence="1 2">
    <name type="scientific">Candidatus Vogelbacteria bacterium CG10_big_fil_rev_8_21_14_0_10_50_13</name>
    <dbReference type="NCBI Taxonomy" id="1975044"/>
    <lineage>
        <taxon>Bacteria</taxon>
        <taxon>Candidatus Vogeliibacteriota</taxon>
    </lineage>
</organism>
<name>A0A2H0RG27_9BACT</name>
<evidence type="ECO:0000313" key="1">
    <source>
        <dbReference type="EMBL" id="PIR45499.1"/>
    </source>
</evidence>
<proteinExistence type="predicted"/>
<reference evidence="1 2" key="1">
    <citation type="submission" date="2017-09" db="EMBL/GenBank/DDBJ databases">
        <title>Depth-based differentiation of microbial function through sediment-hosted aquifers and enrichment of novel symbionts in the deep terrestrial subsurface.</title>
        <authorList>
            <person name="Probst A.J."/>
            <person name="Ladd B."/>
            <person name="Jarett J.K."/>
            <person name="Geller-Mcgrath D.E."/>
            <person name="Sieber C.M."/>
            <person name="Emerson J.B."/>
            <person name="Anantharaman K."/>
            <person name="Thomas B.C."/>
            <person name="Malmstrom R."/>
            <person name="Stieglmeier M."/>
            <person name="Klingl A."/>
            <person name="Woyke T."/>
            <person name="Ryan C.M."/>
            <person name="Banfield J.F."/>
        </authorList>
    </citation>
    <scope>NUCLEOTIDE SEQUENCE [LARGE SCALE GENOMIC DNA]</scope>
    <source>
        <strain evidence="1">CG10_big_fil_rev_8_21_14_0_10_50_13</strain>
    </source>
</reference>
<protein>
    <submittedName>
        <fullName evidence="1">Uncharacterized protein</fullName>
    </submittedName>
</protein>
<gene>
    <name evidence="1" type="ORF">COV09_01065</name>
</gene>